<proteinExistence type="predicted"/>
<keyword evidence="1" id="KW-0472">Membrane</keyword>
<feature type="non-terminal residue" evidence="2">
    <location>
        <position position="1"/>
    </location>
</feature>
<dbReference type="AlphaFoldDB" id="A0A170U686"/>
<reference evidence="2" key="2">
    <citation type="journal article" date="2017" name="J. Med. Entomol.">
        <title>Transcriptome Analysis of the Triatoma infestans (Hemiptera: Reduviidae) Integument.</title>
        <authorList>
            <person name="Calderon-Fernandez G.M."/>
            <person name="Moriconi D.E."/>
            <person name="Dulbecco A.B."/>
            <person name="Juarez M.P."/>
        </authorList>
    </citation>
    <scope>NUCLEOTIDE SEQUENCE</scope>
    <source>
        <strain evidence="2">Int1</strain>
        <tissue evidence="2">Integument</tissue>
    </source>
</reference>
<name>A0A170U686_TRIIF</name>
<reference evidence="2" key="1">
    <citation type="submission" date="2016-04" db="EMBL/GenBank/DDBJ databases">
        <authorList>
            <person name="Calderon-Fernandez G.M.Sr."/>
        </authorList>
    </citation>
    <scope>NUCLEOTIDE SEQUENCE</scope>
    <source>
        <strain evidence="2">Int1</strain>
        <tissue evidence="2">Integument</tissue>
    </source>
</reference>
<keyword evidence="1" id="KW-0812">Transmembrane</keyword>
<evidence type="ECO:0000313" key="2">
    <source>
        <dbReference type="EMBL" id="JAR95625.1"/>
    </source>
</evidence>
<sequence>FDGVGGYSEIKDAAQILWIWSCCLGLPLISADLCLFPAILPDFSPLHLGIPMYTLILHHFTPCTVTGNLLRVSQSISITVATLAASGSELFLRFAFAITSCMAVFRLSPYGESDPSYIETWCFVMSIA</sequence>
<accession>A0A170U686</accession>
<feature type="non-terminal residue" evidence="2">
    <location>
        <position position="128"/>
    </location>
</feature>
<evidence type="ECO:0000256" key="1">
    <source>
        <dbReference type="SAM" id="Phobius"/>
    </source>
</evidence>
<keyword evidence="1" id="KW-1133">Transmembrane helix</keyword>
<protein>
    <submittedName>
        <fullName evidence="2">Uncharacterized protein</fullName>
    </submittedName>
</protein>
<feature type="transmembrane region" description="Helical" evidence="1">
    <location>
        <begin position="17"/>
        <end position="40"/>
    </location>
</feature>
<dbReference type="EMBL" id="GEMB01007825">
    <property type="protein sequence ID" value="JAR95625.1"/>
    <property type="molecule type" value="Transcribed_RNA"/>
</dbReference>
<organism evidence="2">
    <name type="scientific">Triatoma infestans</name>
    <name type="common">Assassin bug</name>
    <dbReference type="NCBI Taxonomy" id="30076"/>
    <lineage>
        <taxon>Eukaryota</taxon>
        <taxon>Metazoa</taxon>
        <taxon>Ecdysozoa</taxon>
        <taxon>Arthropoda</taxon>
        <taxon>Hexapoda</taxon>
        <taxon>Insecta</taxon>
        <taxon>Pterygota</taxon>
        <taxon>Neoptera</taxon>
        <taxon>Paraneoptera</taxon>
        <taxon>Hemiptera</taxon>
        <taxon>Heteroptera</taxon>
        <taxon>Panheteroptera</taxon>
        <taxon>Cimicomorpha</taxon>
        <taxon>Reduviidae</taxon>
        <taxon>Triatominae</taxon>
        <taxon>Triatoma</taxon>
    </lineage>
</organism>